<dbReference type="InterPro" id="IPR007502">
    <property type="entry name" value="Helicase-assoc_dom"/>
</dbReference>
<comment type="similarity">
    <text evidence="1">Belongs to the DEAD box helicase family. DEAH subfamily.</text>
</comment>
<evidence type="ECO:0000259" key="9">
    <source>
        <dbReference type="PROSITE" id="PS51194"/>
    </source>
</evidence>
<dbReference type="CDD" id="cd17978">
    <property type="entry name" value="DEXHc_DHX33"/>
    <property type="match status" value="1"/>
</dbReference>
<dbReference type="GO" id="GO:0045943">
    <property type="term" value="P:positive regulation of transcription by RNA polymerase I"/>
    <property type="evidence" value="ECO:0007669"/>
    <property type="project" value="TreeGrafter"/>
</dbReference>
<organism evidence="10">
    <name type="scientific">Notodromas monacha</name>
    <dbReference type="NCBI Taxonomy" id="399045"/>
    <lineage>
        <taxon>Eukaryota</taxon>
        <taxon>Metazoa</taxon>
        <taxon>Ecdysozoa</taxon>
        <taxon>Arthropoda</taxon>
        <taxon>Crustacea</taxon>
        <taxon>Oligostraca</taxon>
        <taxon>Ostracoda</taxon>
        <taxon>Podocopa</taxon>
        <taxon>Podocopida</taxon>
        <taxon>Cypridocopina</taxon>
        <taxon>Cypridoidea</taxon>
        <taxon>Cyprididae</taxon>
        <taxon>Notodromas</taxon>
    </lineage>
</organism>
<dbReference type="PANTHER" id="PTHR18934">
    <property type="entry name" value="ATP-DEPENDENT RNA HELICASE"/>
    <property type="match status" value="1"/>
</dbReference>
<dbReference type="EC" id="3.6.4.13" evidence="2"/>
<keyword evidence="3" id="KW-0547">Nucleotide-binding</keyword>
<dbReference type="SMART" id="SM00490">
    <property type="entry name" value="HELICc"/>
    <property type="match status" value="1"/>
</dbReference>
<gene>
    <name evidence="10" type="ORF">NMOB1V02_LOCUS5137</name>
</gene>
<protein>
    <recommendedName>
        <fullName evidence="2">RNA helicase</fullName>
        <ecNumber evidence="2">3.6.4.13</ecNumber>
    </recommendedName>
</protein>
<keyword evidence="11" id="KW-1185">Reference proteome</keyword>
<dbReference type="InterPro" id="IPR011545">
    <property type="entry name" value="DEAD/DEAH_box_helicase_dom"/>
</dbReference>
<dbReference type="EMBL" id="CAJPEX010000897">
    <property type="protein sequence ID" value="CAG0917556.1"/>
    <property type="molecule type" value="Genomic_DNA"/>
</dbReference>
<accession>A0A7R9GCD5</accession>
<dbReference type="PROSITE" id="PS51192">
    <property type="entry name" value="HELICASE_ATP_BIND_1"/>
    <property type="match status" value="1"/>
</dbReference>
<dbReference type="Pfam" id="PF21010">
    <property type="entry name" value="HA2_C"/>
    <property type="match status" value="1"/>
</dbReference>
<dbReference type="GO" id="GO:0005524">
    <property type="term" value="F:ATP binding"/>
    <property type="evidence" value="ECO:0007669"/>
    <property type="project" value="UniProtKB-KW"/>
</dbReference>
<evidence type="ECO:0000256" key="2">
    <source>
        <dbReference type="ARBA" id="ARBA00012552"/>
    </source>
</evidence>
<dbReference type="Pfam" id="PF07717">
    <property type="entry name" value="OB_NTP_bind"/>
    <property type="match status" value="1"/>
</dbReference>
<dbReference type="AlphaFoldDB" id="A0A7R9GCD5"/>
<keyword evidence="4" id="KW-0378">Hydrolase</keyword>
<evidence type="ECO:0000259" key="8">
    <source>
        <dbReference type="PROSITE" id="PS51192"/>
    </source>
</evidence>
<keyword evidence="6" id="KW-0067">ATP-binding</keyword>
<comment type="catalytic activity">
    <reaction evidence="7">
        <text>ATP + H2O = ADP + phosphate + H(+)</text>
        <dbReference type="Rhea" id="RHEA:13065"/>
        <dbReference type="ChEBI" id="CHEBI:15377"/>
        <dbReference type="ChEBI" id="CHEBI:15378"/>
        <dbReference type="ChEBI" id="CHEBI:30616"/>
        <dbReference type="ChEBI" id="CHEBI:43474"/>
        <dbReference type="ChEBI" id="CHEBI:456216"/>
        <dbReference type="EC" id="3.6.4.13"/>
    </reaction>
</comment>
<evidence type="ECO:0000256" key="5">
    <source>
        <dbReference type="ARBA" id="ARBA00022806"/>
    </source>
</evidence>
<evidence type="ECO:0000256" key="4">
    <source>
        <dbReference type="ARBA" id="ARBA00022801"/>
    </source>
</evidence>
<dbReference type="PROSITE" id="PS00690">
    <property type="entry name" value="DEAH_ATP_HELICASE"/>
    <property type="match status" value="1"/>
</dbReference>
<dbReference type="GO" id="GO:0003725">
    <property type="term" value="F:double-stranded RNA binding"/>
    <property type="evidence" value="ECO:0007669"/>
    <property type="project" value="TreeGrafter"/>
</dbReference>
<evidence type="ECO:0000256" key="7">
    <source>
        <dbReference type="ARBA" id="ARBA00047984"/>
    </source>
</evidence>
<dbReference type="PROSITE" id="PS51194">
    <property type="entry name" value="HELICASE_CTER"/>
    <property type="match status" value="1"/>
</dbReference>
<dbReference type="InterPro" id="IPR011709">
    <property type="entry name" value="DEAD-box_helicase_OB_fold"/>
</dbReference>
<sequence length="714" mass="78956">MSPGVRHFERPQSIHGFDSAMGSGIIGIPRDGNLGKLNAERQHLPIFSARSALLEQIEKNDNVIVVAETGSGKTTQIPQYILESKLNKRLRIGVTQPRRVAAISVAERVAQEKSCEVGQLVGYSVRFQEKVCPATKIKYMTDGMLVREAILDKMLKAYSFIILDEVHERSLHTDIVMGIVYRAQQLRKCDGVAGPLKTVTMSATMDAEAFSNFWNGAPMLYVQGREHPVDYLFSAQKVNDYVLGCLSTCIQLHKECPLPEGILIFLTGQEEIEEAVASLRNAMKESNNNLKPAVVSPLYAALPDHMQREALKPAPPGKRKIVVATNVAEASLTIAGIKHVIDSGCAKIKEFEPRTGLETLAVRKISRAQCEQRAGRAGRLGPGSCRVMLTREEWTSQPALPEPELLRCNLAGVTLQLLAAEVPSLVSFRLVNAPPRAAVRSALRQLWLLDAVLLDDLRRCHGATLTPLGYHMSRFPLDPRFSKLLCDAAKQGCSADVITIVSLLSAEQLFTSRRINSGANGGGSANDDGDAVAARRAKFESVHGDLPTYLRVFGHYRSVLKNCKKNAFGNASSSPQHFCDEHGLSYRALSYAWEVRLQLRQLAESNDLWNNTNNGNEERLSQVLSEALFMNCAERQVDGSYAVVGTGETVRIHPSSVLFRRNPDCVLFVELVETSSKYMRHVTRIDRQLVEPKLSRIRQVIQATISSKRQQQPA</sequence>
<dbReference type="InterPro" id="IPR027417">
    <property type="entry name" value="P-loop_NTPase"/>
</dbReference>
<name>A0A7R9GCD5_9CRUS</name>
<reference evidence="10" key="1">
    <citation type="submission" date="2020-11" db="EMBL/GenBank/DDBJ databases">
        <authorList>
            <person name="Tran Van P."/>
        </authorList>
    </citation>
    <scope>NUCLEOTIDE SEQUENCE</scope>
</reference>
<dbReference type="Pfam" id="PF00271">
    <property type="entry name" value="Helicase_C"/>
    <property type="match status" value="1"/>
</dbReference>
<feature type="domain" description="Helicase C-terminal" evidence="9">
    <location>
        <begin position="248"/>
        <end position="421"/>
    </location>
</feature>
<dbReference type="CDD" id="cd18791">
    <property type="entry name" value="SF2_C_RHA"/>
    <property type="match status" value="1"/>
</dbReference>
<dbReference type="GO" id="GO:0003724">
    <property type="term" value="F:RNA helicase activity"/>
    <property type="evidence" value="ECO:0007669"/>
    <property type="project" value="UniProtKB-EC"/>
</dbReference>
<keyword evidence="5" id="KW-0347">Helicase</keyword>
<dbReference type="GO" id="GO:0005730">
    <property type="term" value="C:nucleolus"/>
    <property type="evidence" value="ECO:0007669"/>
    <property type="project" value="TreeGrafter"/>
</dbReference>
<dbReference type="SMART" id="SM00847">
    <property type="entry name" value="HA2"/>
    <property type="match status" value="1"/>
</dbReference>
<dbReference type="SUPFAM" id="SSF52540">
    <property type="entry name" value="P-loop containing nucleoside triphosphate hydrolases"/>
    <property type="match status" value="1"/>
</dbReference>
<dbReference type="Pfam" id="PF04408">
    <property type="entry name" value="WHD_HA2"/>
    <property type="match status" value="1"/>
</dbReference>
<dbReference type="Pfam" id="PF00270">
    <property type="entry name" value="DEAD"/>
    <property type="match status" value="1"/>
</dbReference>
<dbReference type="EMBL" id="OA882934">
    <property type="protein sequence ID" value="CAD7277404.1"/>
    <property type="molecule type" value="Genomic_DNA"/>
</dbReference>
<evidence type="ECO:0000256" key="6">
    <source>
        <dbReference type="ARBA" id="ARBA00022840"/>
    </source>
</evidence>
<evidence type="ECO:0000313" key="10">
    <source>
        <dbReference type="EMBL" id="CAD7277404.1"/>
    </source>
</evidence>
<dbReference type="Gene3D" id="1.20.120.1080">
    <property type="match status" value="1"/>
</dbReference>
<evidence type="ECO:0000256" key="1">
    <source>
        <dbReference type="ARBA" id="ARBA00008792"/>
    </source>
</evidence>
<dbReference type="FunFam" id="3.40.50.300:FF:000578">
    <property type="entry name" value="probable ATP-dependent RNA helicase DHX35"/>
    <property type="match status" value="1"/>
</dbReference>
<evidence type="ECO:0000313" key="11">
    <source>
        <dbReference type="Proteomes" id="UP000678499"/>
    </source>
</evidence>
<evidence type="ECO:0000256" key="3">
    <source>
        <dbReference type="ARBA" id="ARBA00022741"/>
    </source>
</evidence>
<dbReference type="OrthoDB" id="10253254at2759"/>
<dbReference type="InterPro" id="IPR014001">
    <property type="entry name" value="Helicase_ATP-bd"/>
</dbReference>
<feature type="domain" description="Helicase ATP-binding" evidence="8">
    <location>
        <begin position="54"/>
        <end position="223"/>
    </location>
</feature>
<dbReference type="Gene3D" id="3.40.50.300">
    <property type="entry name" value="P-loop containing nucleotide triphosphate hydrolases"/>
    <property type="match status" value="2"/>
</dbReference>
<dbReference type="Proteomes" id="UP000678499">
    <property type="component" value="Unassembled WGS sequence"/>
</dbReference>
<dbReference type="InterPro" id="IPR001650">
    <property type="entry name" value="Helicase_C-like"/>
</dbReference>
<dbReference type="InterPro" id="IPR048333">
    <property type="entry name" value="HA2_WH"/>
</dbReference>
<dbReference type="SMART" id="SM00487">
    <property type="entry name" value="DEXDc"/>
    <property type="match status" value="1"/>
</dbReference>
<dbReference type="PANTHER" id="PTHR18934:SF118">
    <property type="entry name" value="ATP-DEPENDENT RNA HELICASE DHX33"/>
    <property type="match status" value="1"/>
</dbReference>
<proteinExistence type="inferred from homology"/>
<dbReference type="GO" id="GO:0016787">
    <property type="term" value="F:hydrolase activity"/>
    <property type="evidence" value="ECO:0007669"/>
    <property type="project" value="UniProtKB-KW"/>
</dbReference>
<dbReference type="InterPro" id="IPR002464">
    <property type="entry name" value="DNA/RNA_helicase_DEAH_CS"/>
</dbReference>